<gene>
    <name evidence="1" type="ORF">OWR29_00235</name>
</gene>
<evidence type="ECO:0000313" key="2">
    <source>
        <dbReference type="Proteomes" id="UP001151002"/>
    </source>
</evidence>
<comment type="caution">
    <text evidence="1">The sequence shown here is derived from an EMBL/GenBank/DDBJ whole genome shotgun (WGS) entry which is preliminary data.</text>
</comment>
<reference evidence="1" key="1">
    <citation type="submission" date="2022-11" db="EMBL/GenBank/DDBJ databases">
        <authorList>
            <person name="Somphong A."/>
            <person name="Phongsopitanun W."/>
        </authorList>
    </citation>
    <scope>NUCLEOTIDE SEQUENCE</scope>
    <source>
        <strain evidence="1">Pm04-4</strain>
    </source>
</reference>
<proteinExistence type="predicted"/>
<evidence type="ECO:0000313" key="1">
    <source>
        <dbReference type="EMBL" id="MCY1136406.1"/>
    </source>
</evidence>
<name>A0ABT4AQ83_9ACTN</name>
<accession>A0ABT4AQ83</accession>
<sequence>MAERTPNNPRPRALVALAVLSAAALFGIAAFTRSGAAATPVTDRSGWYDVVRESVKILVECR</sequence>
<dbReference type="Proteomes" id="UP001151002">
    <property type="component" value="Unassembled WGS sequence"/>
</dbReference>
<organism evidence="1 2">
    <name type="scientific">Paractinoplanes pyxinae</name>
    <dbReference type="NCBI Taxonomy" id="2997416"/>
    <lineage>
        <taxon>Bacteria</taxon>
        <taxon>Bacillati</taxon>
        <taxon>Actinomycetota</taxon>
        <taxon>Actinomycetes</taxon>
        <taxon>Micromonosporales</taxon>
        <taxon>Micromonosporaceae</taxon>
        <taxon>Paractinoplanes</taxon>
    </lineage>
</organism>
<keyword evidence="2" id="KW-1185">Reference proteome</keyword>
<dbReference type="EMBL" id="JAPNTZ010000001">
    <property type="protein sequence ID" value="MCY1136406.1"/>
    <property type="molecule type" value="Genomic_DNA"/>
</dbReference>
<dbReference type="RefSeq" id="WP_267560129.1">
    <property type="nucleotide sequence ID" value="NZ_JAPNTZ010000001.1"/>
</dbReference>
<protein>
    <submittedName>
        <fullName evidence="1">Uncharacterized protein</fullName>
    </submittedName>
</protein>